<comment type="cofactor">
    <cofactor evidence="9">
        <name>Mg(2+)</name>
        <dbReference type="ChEBI" id="CHEBI:18420"/>
    </cofactor>
    <cofactor evidence="9">
        <name>Mn(2+)</name>
        <dbReference type="ChEBI" id="CHEBI:29035"/>
    </cofactor>
</comment>
<dbReference type="AlphaFoldDB" id="A0A841KRZ5"/>
<organism evidence="13 14">
    <name type="scientific">Anaerosolibacter carboniphilus</name>
    <dbReference type="NCBI Taxonomy" id="1417629"/>
    <lineage>
        <taxon>Bacteria</taxon>
        <taxon>Bacillati</taxon>
        <taxon>Bacillota</taxon>
        <taxon>Clostridia</taxon>
        <taxon>Peptostreptococcales</taxon>
        <taxon>Thermotaleaceae</taxon>
        <taxon>Anaerosolibacter</taxon>
    </lineage>
</organism>
<comment type="catalytic activity">
    <reaction evidence="8">
        <text>2-C-methyl-D-erythritol 4-phosphate + NADP(+) = 1-deoxy-D-xylulose 5-phosphate + NADPH + H(+)</text>
        <dbReference type="Rhea" id="RHEA:13717"/>
        <dbReference type="ChEBI" id="CHEBI:15378"/>
        <dbReference type="ChEBI" id="CHEBI:57783"/>
        <dbReference type="ChEBI" id="CHEBI:57792"/>
        <dbReference type="ChEBI" id="CHEBI:58262"/>
        <dbReference type="ChEBI" id="CHEBI:58349"/>
        <dbReference type="EC" id="1.1.1.267"/>
    </reaction>
    <physiologicalReaction direction="right-to-left" evidence="8">
        <dbReference type="Rhea" id="RHEA:13719"/>
    </physiologicalReaction>
</comment>
<dbReference type="EMBL" id="JACHEN010000015">
    <property type="protein sequence ID" value="MBB6216514.1"/>
    <property type="molecule type" value="Genomic_DNA"/>
</dbReference>
<dbReference type="SUPFAM" id="SSF51735">
    <property type="entry name" value="NAD(P)-binding Rossmann-fold domains"/>
    <property type="match status" value="1"/>
</dbReference>
<dbReference type="InterPro" id="IPR003821">
    <property type="entry name" value="DXP_reductoisomerase"/>
</dbReference>
<dbReference type="SUPFAM" id="SSF55347">
    <property type="entry name" value="Glyceraldehyde-3-phosphate dehydrogenase-like, C-terminal domain"/>
    <property type="match status" value="1"/>
</dbReference>
<feature type="binding site" evidence="9">
    <location>
        <position position="124"/>
    </location>
    <ligand>
        <name>NADPH</name>
        <dbReference type="ChEBI" id="CHEBI:57783"/>
    </ligand>
</feature>
<feature type="binding site" evidence="9">
    <location>
        <position position="122"/>
    </location>
    <ligand>
        <name>NADPH</name>
        <dbReference type="ChEBI" id="CHEBI:57783"/>
    </ligand>
</feature>
<dbReference type="InterPro" id="IPR013644">
    <property type="entry name" value="DXP_reductoisomerase_C"/>
</dbReference>
<feature type="binding site" evidence="9">
    <location>
        <position position="210"/>
    </location>
    <ligand>
        <name>1-deoxy-D-xylulose 5-phosphate</name>
        <dbReference type="ChEBI" id="CHEBI:57792"/>
    </ligand>
</feature>
<dbReference type="InterPro" id="IPR036291">
    <property type="entry name" value="NAD(P)-bd_dom_sf"/>
</dbReference>
<sequence>MKKISILGSTGSIGKQTIDVVRNNKNEFHIFGLSGNNNIDELEQQIREFNPMVAAVMEDTKALELSRRLGKCKTEILTGMEGLIAVATLPNIDTVLTAVVGMIGLLPTMKAIEAKKNIALANKETLVTAGEIVMKQAQIQGVKIIPVDSEHSAIFQCIQGYKTEDIRRIILTASGGPFREHSLEQLQQVTVEEALRHPKWNMGKKITIDSATLMNKGLEVIEARWLFDIPIDQIEVVVHPQSIIHSLVEYKDSSILAQLGCPDMRVPIQYALTYPKRIENNYEKMDFYRLGNLSFEKPNLEKFPSLRLAYDSLKAGGSMPTVLNGANEALVELFLQGKINFCDIPAILEKILEKHTIEYSLDINKIIEIDLWARSYVKNMIK</sequence>
<keyword evidence="9" id="KW-0460">Magnesium</keyword>
<feature type="domain" description="1-deoxy-D-xylulose 5-phosphate reductoisomerase N-terminal" evidence="10">
    <location>
        <begin position="4"/>
        <end position="130"/>
    </location>
</feature>
<protein>
    <recommendedName>
        <fullName evidence="9">1-deoxy-D-xylulose 5-phosphate reductoisomerase</fullName>
        <shortName evidence="9">DXP reductoisomerase</shortName>
        <ecNumber evidence="9">1.1.1.267</ecNumber>
    </recommendedName>
    <alternativeName>
        <fullName evidence="9">1-deoxyxylulose-5-phosphate reductoisomerase</fullName>
    </alternativeName>
    <alternativeName>
        <fullName evidence="9">2-C-methyl-D-erythritol 4-phosphate synthase</fullName>
    </alternativeName>
</protein>
<feature type="binding site" evidence="9">
    <location>
        <position position="148"/>
    </location>
    <ligand>
        <name>Mn(2+)</name>
        <dbReference type="ChEBI" id="CHEBI:29035"/>
    </ligand>
</feature>
<dbReference type="NCBIfam" id="NF009114">
    <property type="entry name" value="PRK12464.1"/>
    <property type="match status" value="1"/>
</dbReference>
<feature type="binding site" evidence="9">
    <location>
        <position position="12"/>
    </location>
    <ligand>
        <name>NADPH</name>
        <dbReference type="ChEBI" id="CHEBI:57783"/>
    </ligand>
</feature>
<feature type="binding site" evidence="9">
    <location>
        <position position="11"/>
    </location>
    <ligand>
        <name>NADPH</name>
        <dbReference type="ChEBI" id="CHEBI:57783"/>
    </ligand>
</feature>
<dbReference type="Gene3D" id="3.40.50.720">
    <property type="entry name" value="NAD(P)-binding Rossmann-like Domain"/>
    <property type="match status" value="1"/>
</dbReference>
<gene>
    <name evidence="9" type="primary">dxr</name>
    <name evidence="13" type="ORF">HNQ80_002616</name>
</gene>
<evidence type="ECO:0000256" key="3">
    <source>
        <dbReference type="ARBA" id="ARBA00022723"/>
    </source>
</evidence>
<feature type="binding site" evidence="9">
    <location>
        <position position="215"/>
    </location>
    <ligand>
        <name>1-deoxy-D-xylulose 5-phosphate</name>
        <dbReference type="ChEBI" id="CHEBI:57792"/>
    </ligand>
</feature>
<dbReference type="PANTHER" id="PTHR30525:SF0">
    <property type="entry name" value="1-DEOXY-D-XYLULOSE 5-PHOSPHATE REDUCTOISOMERASE, CHLOROPLASTIC"/>
    <property type="match status" value="1"/>
</dbReference>
<reference evidence="13 14" key="1">
    <citation type="submission" date="2020-08" db="EMBL/GenBank/DDBJ databases">
        <title>Genomic Encyclopedia of Type Strains, Phase IV (KMG-IV): sequencing the most valuable type-strain genomes for metagenomic binning, comparative biology and taxonomic classification.</title>
        <authorList>
            <person name="Goeker M."/>
        </authorList>
    </citation>
    <scope>NUCLEOTIDE SEQUENCE [LARGE SCALE GENOMIC DNA]</scope>
    <source>
        <strain evidence="13 14">DSM 103526</strain>
    </source>
</reference>
<dbReference type="Pfam" id="PF13288">
    <property type="entry name" value="DXPR_C"/>
    <property type="match status" value="1"/>
</dbReference>
<feature type="binding site" evidence="9">
    <location>
        <position position="216"/>
    </location>
    <ligand>
        <name>1-deoxy-D-xylulose 5-phosphate</name>
        <dbReference type="ChEBI" id="CHEBI:57792"/>
    </ligand>
</feature>
<keyword evidence="3 9" id="KW-0479">Metal-binding</keyword>
<dbReference type="GO" id="GO:0070402">
    <property type="term" value="F:NADPH binding"/>
    <property type="evidence" value="ECO:0007669"/>
    <property type="project" value="InterPro"/>
</dbReference>
<keyword evidence="6 9" id="KW-0464">Manganese</keyword>
<feature type="binding site" evidence="9">
    <location>
        <position position="150"/>
    </location>
    <ligand>
        <name>Mn(2+)</name>
        <dbReference type="ChEBI" id="CHEBI:29035"/>
    </ligand>
</feature>
<evidence type="ECO:0000259" key="11">
    <source>
        <dbReference type="Pfam" id="PF08436"/>
    </source>
</evidence>
<evidence type="ECO:0000313" key="14">
    <source>
        <dbReference type="Proteomes" id="UP000579281"/>
    </source>
</evidence>
<evidence type="ECO:0000256" key="8">
    <source>
        <dbReference type="ARBA" id="ARBA00048543"/>
    </source>
</evidence>
<dbReference type="GO" id="GO:0030604">
    <property type="term" value="F:1-deoxy-D-xylulose-5-phosphate reductoisomerase activity"/>
    <property type="evidence" value="ECO:0007669"/>
    <property type="project" value="UniProtKB-UniRule"/>
</dbReference>
<comment type="function">
    <text evidence="9">Catalyzes the NADPH-dependent rearrangement and reduction of 1-deoxy-D-xylulose-5-phosphate (DXP) to 2-C-methyl-D-erythritol 4-phosphate (MEP).</text>
</comment>
<feature type="binding site" evidence="9">
    <location>
        <position position="38"/>
    </location>
    <ligand>
        <name>NADPH</name>
        <dbReference type="ChEBI" id="CHEBI:57783"/>
    </ligand>
</feature>
<dbReference type="Pfam" id="PF02670">
    <property type="entry name" value="DXP_reductoisom"/>
    <property type="match status" value="1"/>
</dbReference>
<dbReference type="InterPro" id="IPR013512">
    <property type="entry name" value="DXP_reductoisomerase_N"/>
</dbReference>
<feature type="domain" description="DXP reductoisomerase C-terminal" evidence="12">
    <location>
        <begin position="259"/>
        <end position="375"/>
    </location>
</feature>
<keyword evidence="4 9" id="KW-0521">NADP</keyword>
<feature type="binding site" evidence="9">
    <location>
        <position position="197"/>
    </location>
    <ligand>
        <name>1-deoxy-D-xylulose 5-phosphate</name>
        <dbReference type="ChEBI" id="CHEBI:57792"/>
    </ligand>
</feature>
<feature type="binding site" evidence="9">
    <location>
        <position position="150"/>
    </location>
    <ligand>
        <name>1-deoxy-D-xylulose 5-phosphate</name>
        <dbReference type="ChEBI" id="CHEBI:57792"/>
    </ligand>
</feature>
<evidence type="ECO:0000256" key="4">
    <source>
        <dbReference type="ARBA" id="ARBA00022857"/>
    </source>
</evidence>
<comment type="caution">
    <text evidence="9">Lacks conserved residue(s) required for the propagation of feature annotation.</text>
</comment>
<dbReference type="InterPro" id="IPR036169">
    <property type="entry name" value="DXPR_C_sf"/>
</dbReference>
<evidence type="ECO:0000256" key="7">
    <source>
        <dbReference type="ARBA" id="ARBA00023229"/>
    </source>
</evidence>
<evidence type="ECO:0000256" key="5">
    <source>
        <dbReference type="ARBA" id="ARBA00023002"/>
    </source>
</evidence>
<dbReference type="InterPro" id="IPR026877">
    <property type="entry name" value="DXPR_C"/>
</dbReference>
<proteinExistence type="inferred from homology"/>
<dbReference type="SUPFAM" id="SSF69055">
    <property type="entry name" value="1-deoxy-D-xylulose-5-phosphate reductoisomerase, C-terminal domain"/>
    <property type="match status" value="1"/>
</dbReference>
<evidence type="ECO:0000313" key="13">
    <source>
        <dbReference type="EMBL" id="MBB6216514.1"/>
    </source>
</evidence>
<dbReference type="NCBIfam" id="TIGR00243">
    <property type="entry name" value="Dxr"/>
    <property type="match status" value="1"/>
</dbReference>
<comment type="pathway">
    <text evidence="1 9">Isoprenoid biosynthesis; isopentenyl diphosphate biosynthesis via DXP pathway; isopentenyl diphosphate from 1-deoxy-D-xylulose 5-phosphate: step 1/6.</text>
</comment>
<dbReference type="GO" id="GO:0030145">
    <property type="term" value="F:manganese ion binding"/>
    <property type="evidence" value="ECO:0007669"/>
    <property type="project" value="TreeGrafter"/>
</dbReference>
<feature type="binding site" evidence="9">
    <location>
        <position position="203"/>
    </location>
    <ligand>
        <name>NADPH</name>
        <dbReference type="ChEBI" id="CHEBI:57783"/>
    </ligand>
</feature>
<evidence type="ECO:0000259" key="10">
    <source>
        <dbReference type="Pfam" id="PF02670"/>
    </source>
</evidence>
<dbReference type="UniPathway" id="UPA00056">
    <property type="reaction ID" value="UER00092"/>
</dbReference>
<dbReference type="PIRSF" id="PIRSF006205">
    <property type="entry name" value="Dxp_reductismrs"/>
    <property type="match status" value="1"/>
</dbReference>
<comment type="caution">
    <text evidence="13">The sequence shown here is derived from an EMBL/GenBank/DDBJ whole genome shotgun (WGS) entry which is preliminary data.</text>
</comment>
<evidence type="ECO:0000256" key="9">
    <source>
        <dbReference type="HAMAP-Rule" id="MF_00183"/>
    </source>
</evidence>
<dbReference type="FunFam" id="3.40.50.720:FF:000045">
    <property type="entry name" value="1-deoxy-D-xylulose 5-phosphate reductoisomerase"/>
    <property type="match status" value="1"/>
</dbReference>
<dbReference type="EC" id="1.1.1.267" evidence="9"/>
<name>A0A841KRZ5_9FIRM</name>
<evidence type="ECO:0000259" key="12">
    <source>
        <dbReference type="Pfam" id="PF13288"/>
    </source>
</evidence>
<keyword evidence="13" id="KW-0413">Isomerase</keyword>
<feature type="binding site" evidence="9">
    <location>
        <position position="149"/>
    </location>
    <ligand>
        <name>1-deoxy-D-xylulose 5-phosphate</name>
        <dbReference type="ChEBI" id="CHEBI:57792"/>
    </ligand>
</feature>
<dbReference type="RefSeq" id="WP_184311048.1">
    <property type="nucleotide sequence ID" value="NZ_JACHEN010000015.1"/>
</dbReference>
<dbReference type="HAMAP" id="MF_00183">
    <property type="entry name" value="DXP_reductoisom"/>
    <property type="match status" value="1"/>
</dbReference>
<feature type="binding site" evidence="9">
    <location>
        <position position="123"/>
    </location>
    <ligand>
        <name>1-deoxy-D-xylulose 5-phosphate</name>
        <dbReference type="ChEBI" id="CHEBI:57792"/>
    </ligand>
</feature>
<dbReference type="Pfam" id="PF08436">
    <property type="entry name" value="DXP_redisom_C"/>
    <property type="match status" value="1"/>
</dbReference>
<keyword evidence="14" id="KW-1185">Reference proteome</keyword>
<dbReference type="Proteomes" id="UP000579281">
    <property type="component" value="Unassembled WGS sequence"/>
</dbReference>
<evidence type="ECO:0000256" key="6">
    <source>
        <dbReference type="ARBA" id="ARBA00023211"/>
    </source>
</evidence>
<keyword evidence="7 9" id="KW-0414">Isoprene biosynthesis</keyword>
<dbReference type="GO" id="GO:0051484">
    <property type="term" value="P:isopentenyl diphosphate biosynthetic process, methylerythritol 4-phosphate pathway involved in terpenoid biosynthetic process"/>
    <property type="evidence" value="ECO:0007669"/>
    <property type="project" value="UniProtKB-ARBA"/>
</dbReference>
<accession>A0A841KRZ5</accession>
<feature type="binding site" evidence="9">
    <location>
        <position position="13"/>
    </location>
    <ligand>
        <name>NADPH</name>
        <dbReference type="ChEBI" id="CHEBI:57783"/>
    </ligand>
</feature>
<dbReference type="Gene3D" id="1.10.1740.10">
    <property type="match status" value="1"/>
</dbReference>
<comment type="similarity">
    <text evidence="2 9">Belongs to the DXR family.</text>
</comment>
<feature type="binding site" evidence="9">
    <location>
        <position position="10"/>
    </location>
    <ligand>
        <name>NADPH</name>
        <dbReference type="ChEBI" id="CHEBI:57783"/>
    </ligand>
</feature>
<evidence type="ECO:0000256" key="2">
    <source>
        <dbReference type="ARBA" id="ARBA00006825"/>
    </source>
</evidence>
<keyword evidence="5 9" id="KW-0560">Oxidoreductase</keyword>
<dbReference type="PANTHER" id="PTHR30525">
    <property type="entry name" value="1-DEOXY-D-XYLULOSE 5-PHOSPHATE REDUCTOISOMERASE"/>
    <property type="match status" value="1"/>
</dbReference>
<feature type="binding site" evidence="9">
    <location>
        <position position="219"/>
    </location>
    <ligand>
        <name>1-deoxy-D-xylulose 5-phosphate</name>
        <dbReference type="ChEBI" id="CHEBI:57792"/>
    </ligand>
</feature>
<feature type="binding site" evidence="9">
    <location>
        <position position="219"/>
    </location>
    <ligand>
        <name>Mn(2+)</name>
        <dbReference type="ChEBI" id="CHEBI:29035"/>
    </ligand>
</feature>
<evidence type="ECO:0000256" key="1">
    <source>
        <dbReference type="ARBA" id="ARBA00005094"/>
    </source>
</evidence>
<feature type="domain" description="1-deoxy-D-xylulose 5-phosphate reductoisomerase C-terminal" evidence="11">
    <location>
        <begin position="144"/>
        <end position="227"/>
    </location>
</feature>
<feature type="binding site" evidence="9">
    <location>
        <position position="174"/>
    </location>
    <ligand>
        <name>1-deoxy-D-xylulose 5-phosphate</name>
        <dbReference type="ChEBI" id="CHEBI:57792"/>
    </ligand>
</feature>
<dbReference type="GO" id="GO:0016853">
    <property type="term" value="F:isomerase activity"/>
    <property type="evidence" value="ECO:0007669"/>
    <property type="project" value="UniProtKB-KW"/>
</dbReference>